<dbReference type="PANTHER" id="PTHR12881">
    <property type="entry name" value="MEDIATOR OF RNA POLYMERASE II TRANSCRIPTION SUBUNIT 1"/>
    <property type="match status" value="1"/>
</dbReference>
<organism evidence="11 12">
    <name type="scientific">Mola mola</name>
    <name type="common">Ocean sunfish</name>
    <name type="synonym">Tetraodon mola</name>
    <dbReference type="NCBI Taxonomy" id="94237"/>
    <lineage>
        <taxon>Eukaryota</taxon>
        <taxon>Metazoa</taxon>
        <taxon>Chordata</taxon>
        <taxon>Craniata</taxon>
        <taxon>Vertebrata</taxon>
        <taxon>Euteleostomi</taxon>
        <taxon>Actinopterygii</taxon>
        <taxon>Neopterygii</taxon>
        <taxon>Teleostei</taxon>
        <taxon>Neoteleostei</taxon>
        <taxon>Acanthomorphata</taxon>
        <taxon>Eupercaria</taxon>
        <taxon>Tetraodontiformes</taxon>
        <taxon>Molidae</taxon>
        <taxon>Mola</taxon>
    </lineage>
</organism>
<comment type="subcellular location">
    <subcellularLocation>
        <location evidence="1 9">Nucleus</location>
    </subcellularLocation>
</comment>
<evidence type="ECO:0000256" key="5">
    <source>
        <dbReference type="ARBA" id="ARBA00023159"/>
    </source>
</evidence>
<dbReference type="Proteomes" id="UP000261620">
    <property type="component" value="Unplaced"/>
</dbReference>
<keyword evidence="4 9" id="KW-0805">Transcription regulation</keyword>
<evidence type="ECO:0000256" key="9">
    <source>
        <dbReference type="RuleBase" id="RU364059"/>
    </source>
</evidence>
<evidence type="ECO:0000313" key="12">
    <source>
        <dbReference type="Proteomes" id="UP000261620"/>
    </source>
</evidence>
<protein>
    <recommendedName>
        <fullName evidence="3 9">Mediator of RNA polymerase II transcription subunit 1</fullName>
    </recommendedName>
    <alternativeName>
        <fullName evidence="8 9">Mediator complex subunit 1</fullName>
    </alternativeName>
</protein>
<keyword evidence="5 9" id="KW-0010">Activator</keyword>
<evidence type="ECO:0000256" key="3">
    <source>
        <dbReference type="ARBA" id="ARBA00020612"/>
    </source>
</evidence>
<comment type="similarity">
    <text evidence="2 9">Belongs to the Mediator complex subunit 1 family.</text>
</comment>
<evidence type="ECO:0000256" key="7">
    <source>
        <dbReference type="ARBA" id="ARBA00023242"/>
    </source>
</evidence>
<sequence length="421" mass="46906">FYFSSSRSSLCCLPFSLVSELRVKFADRTWNETFQLVRRCMVRQLFSAFCLCSMSLMSSLNTTKSRLEVIAKQQGMSFHMTDATCYLTADLFHLEVLLLPCGGVEDVKVAPHAGFPVVSRRPQIYVRIVTFWNGMCSFRNSLVIQEIPVVQAAQVTVGASDVNHKLQQASVLPQPTQLDPQGGPVFLPLSEVSHEMLPAFFLLKLQPAIPITLSLVNKLSQITDVVIPEVDLQWAPLPKLLMRQSQHANSHQEAKDEQDPLPGGVTHNYILPGAAWEVPAQTGTVVDSIPFTHPAHIPALLELLRHQCTVNTLLRTCMASQYARTGRTVFPPHNWFTCSKLDRRKGGNKLWVLVDISDSHQISCTLFGAGIKDSSLDEYLSTVMKRYGFANDCISTTSAKVQRRMGLGLPAYEGLRRLFSS</sequence>
<feature type="domain" description="Mediator complex subunit Med1" evidence="10">
    <location>
        <begin position="58"/>
        <end position="120"/>
    </location>
</feature>
<feature type="domain" description="Mediator complex subunit Med1" evidence="10">
    <location>
        <begin position="169"/>
        <end position="318"/>
    </location>
</feature>
<dbReference type="GO" id="GO:0042809">
    <property type="term" value="F:nuclear vitamin D receptor binding"/>
    <property type="evidence" value="ECO:0007669"/>
    <property type="project" value="TreeGrafter"/>
</dbReference>
<evidence type="ECO:0000256" key="2">
    <source>
        <dbReference type="ARBA" id="ARBA00006210"/>
    </source>
</evidence>
<evidence type="ECO:0000256" key="4">
    <source>
        <dbReference type="ARBA" id="ARBA00023015"/>
    </source>
</evidence>
<dbReference type="AlphaFoldDB" id="A0A3Q3W2J3"/>
<evidence type="ECO:0000256" key="1">
    <source>
        <dbReference type="ARBA" id="ARBA00004123"/>
    </source>
</evidence>
<keyword evidence="6 9" id="KW-0804">Transcription</keyword>
<dbReference type="GO" id="GO:0045944">
    <property type="term" value="P:positive regulation of transcription by RNA polymerase II"/>
    <property type="evidence" value="ECO:0007669"/>
    <property type="project" value="UniProtKB-ARBA"/>
</dbReference>
<reference evidence="11" key="2">
    <citation type="submission" date="2025-09" db="UniProtKB">
        <authorList>
            <consortium name="Ensembl"/>
        </authorList>
    </citation>
    <scope>IDENTIFICATION</scope>
</reference>
<dbReference type="InterPro" id="IPR051999">
    <property type="entry name" value="Mediator_complex_subunit_1"/>
</dbReference>
<dbReference type="GO" id="GO:0003712">
    <property type="term" value="F:transcription coregulator activity"/>
    <property type="evidence" value="ECO:0007669"/>
    <property type="project" value="InterPro"/>
</dbReference>
<comment type="function">
    <text evidence="9">Component of the Mediator complex, a coactivator involved in the regulated transcription of nearly all RNA polymerase II-dependent genes. Mediator functions as a bridge to convey information from gene-specific regulatory proteins to the basal RNA polymerase II transcription machinery. Mediator is recruited to promoters by direct interactions with regulatory proteins and serves as a scaffold for the assembly of a functional preinitiation complex with RNA polymerase II and the general transcription factors.</text>
</comment>
<dbReference type="GO" id="GO:0097067">
    <property type="term" value="P:cellular response to thyroid hormone stimulus"/>
    <property type="evidence" value="ECO:0007669"/>
    <property type="project" value="TreeGrafter"/>
</dbReference>
<keyword evidence="7 9" id="KW-0539">Nucleus</keyword>
<dbReference type="PANTHER" id="PTHR12881:SF4">
    <property type="entry name" value="MEDIATOR OF RNA POLYMERASE II TRANSCRIPTION SUBUNIT 1"/>
    <property type="match status" value="1"/>
</dbReference>
<evidence type="ECO:0000259" key="10">
    <source>
        <dbReference type="Pfam" id="PF10744"/>
    </source>
</evidence>
<name>A0A3Q3W2J3_MOLML</name>
<evidence type="ECO:0000256" key="6">
    <source>
        <dbReference type="ARBA" id="ARBA00023163"/>
    </source>
</evidence>
<reference evidence="11" key="1">
    <citation type="submission" date="2025-08" db="UniProtKB">
        <authorList>
            <consortium name="Ensembl"/>
        </authorList>
    </citation>
    <scope>IDENTIFICATION</scope>
</reference>
<dbReference type="Pfam" id="PF10744">
    <property type="entry name" value="Med1"/>
    <property type="match status" value="2"/>
</dbReference>
<dbReference type="InterPro" id="IPR019680">
    <property type="entry name" value="Mediator_Med1"/>
</dbReference>
<evidence type="ECO:0000256" key="8">
    <source>
        <dbReference type="ARBA" id="ARBA00031254"/>
    </source>
</evidence>
<dbReference type="GO" id="GO:0016592">
    <property type="term" value="C:mediator complex"/>
    <property type="evidence" value="ECO:0007669"/>
    <property type="project" value="InterPro"/>
</dbReference>
<proteinExistence type="inferred from homology"/>
<keyword evidence="12" id="KW-1185">Reference proteome</keyword>
<dbReference type="Ensembl" id="ENSMMOT00000005935.1">
    <property type="protein sequence ID" value="ENSMMOP00000005832.1"/>
    <property type="gene ID" value="ENSMMOG00000004571.1"/>
</dbReference>
<dbReference type="OMA" id="QRPWTET"/>
<accession>A0A3Q3W2J3</accession>
<dbReference type="GO" id="GO:0042974">
    <property type="term" value="F:nuclear retinoic acid receptor binding"/>
    <property type="evidence" value="ECO:0007669"/>
    <property type="project" value="TreeGrafter"/>
</dbReference>
<evidence type="ECO:0000313" key="11">
    <source>
        <dbReference type="Ensembl" id="ENSMMOP00000005832.1"/>
    </source>
</evidence>
<dbReference type="GO" id="GO:0046966">
    <property type="term" value="F:nuclear thyroid hormone receptor binding"/>
    <property type="evidence" value="ECO:0007669"/>
    <property type="project" value="TreeGrafter"/>
</dbReference>